<dbReference type="GO" id="GO:0003723">
    <property type="term" value="F:RNA binding"/>
    <property type="evidence" value="ECO:0007669"/>
    <property type="project" value="InterPro"/>
</dbReference>
<feature type="domain" description="RRM" evidence="2">
    <location>
        <begin position="178"/>
        <end position="232"/>
    </location>
</feature>
<evidence type="ECO:0000259" key="2">
    <source>
        <dbReference type="Pfam" id="PF00076"/>
    </source>
</evidence>
<gene>
    <name evidence="3" type="ORF">L873DRAFT_539945</name>
</gene>
<protein>
    <recommendedName>
        <fullName evidence="2">RRM domain-containing protein</fullName>
    </recommendedName>
</protein>
<dbReference type="Proteomes" id="UP000276215">
    <property type="component" value="Unassembled WGS sequence"/>
</dbReference>
<dbReference type="Pfam" id="PF00076">
    <property type="entry name" value="RRM_1"/>
    <property type="match status" value="1"/>
</dbReference>
<dbReference type="SUPFAM" id="SSF54928">
    <property type="entry name" value="RNA-binding domain, RBD"/>
    <property type="match status" value="1"/>
</dbReference>
<evidence type="ECO:0000313" key="4">
    <source>
        <dbReference type="Proteomes" id="UP000276215"/>
    </source>
</evidence>
<keyword evidence="4" id="KW-1185">Reference proteome</keyword>
<sequence length="312" mass="34155">MASPNSFFSSSSASKCTVITPRNSPVDEYFQTRSASSLSHSPGEGPFAGWGALPTHLLDSPEPAKLLTFRGTEAIARCNVQAMDDLRKKLRASLSSTPDLDNRDLVSGEPGFDYGSRSNSTNSSYRDVSLGHQSPAGGVLGSLRYSHDQLSSPLSSHTPRNHMEAQQIEVQASRVLKISGIPLEATSLLLFDKLSEFGDIRDIYTKDILPDGFCVVRYFDQGDAIRAFGALHLEEDVGVQYCPEGYLSMISLGGGDDRLELTCVVYSGGWLRRSYRKVFHVLSIFGALCRFANVEGSRPPTFLSFYYGVSRL</sequence>
<reference evidence="3 4" key="1">
    <citation type="journal article" date="2018" name="Nat. Ecol. Evol.">
        <title>Pezizomycetes genomes reveal the molecular basis of ectomycorrhizal truffle lifestyle.</title>
        <authorList>
            <person name="Murat C."/>
            <person name="Payen T."/>
            <person name="Noel B."/>
            <person name="Kuo A."/>
            <person name="Morin E."/>
            <person name="Chen J."/>
            <person name="Kohler A."/>
            <person name="Krizsan K."/>
            <person name="Balestrini R."/>
            <person name="Da Silva C."/>
            <person name="Montanini B."/>
            <person name="Hainaut M."/>
            <person name="Levati E."/>
            <person name="Barry K.W."/>
            <person name="Belfiori B."/>
            <person name="Cichocki N."/>
            <person name="Clum A."/>
            <person name="Dockter R.B."/>
            <person name="Fauchery L."/>
            <person name="Guy J."/>
            <person name="Iotti M."/>
            <person name="Le Tacon F."/>
            <person name="Lindquist E.A."/>
            <person name="Lipzen A."/>
            <person name="Malagnac F."/>
            <person name="Mello A."/>
            <person name="Molinier V."/>
            <person name="Miyauchi S."/>
            <person name="Poulain J."/>
            <person name="Riccioni C."/>
            <person name="Rubini A."/>
            <person name="Sitrit Y."/>
            <person name="Splivallo R."/>
            <person name="Traeger S."/>
            <person name="Wang M."/>
            <person name="Zifcakova L."/>
            <person name="Wipf D."/>
            <person name="Zambonelli A."/>
            <person name="Paolocci F."/>
            <person name="Nowrousian M."/>
            <person name="Ottonello S."/>
            <person name="Baldrian P."/>
            <person name="Spatafora J.W."/>
            <person name="Henrissat B."/>
            <person name="Nagy L.G."/>
            <person name="Aury J.M."/>
            <person name="Wincker P."/>
            <person name="Grigoriev I.V."/>
            <person name="Bonfante P."/>
            <person name="Martin F.M."/>
        </authorList>
    </citation>
    <scope>NUCLEOTIDE SEQUENCE [LARGE SCALE GENOMIC DNA]</scope>
    <source>
        <strain evidence="3 4">120613-1</strain>
    </source>
</reference>
<dbReference type="AlphaFoldDB" id="A0A3N4K5E3"/>
<evidence type="ECO:0000256" key="1">
    <source>
        <dbReference type="SAM" id="MobiDB-lite"/>
    </source>
</evidence>
<dbReference type="InterPro" id="IPR035979">
    <property type="entry name" value="RBD_domain_sf"/>
</dbReference>
<feature type="compositionally biased region" description="Polar residues" evidence="1">
    <location>
        <begin position="116"/>
        <end position="126"/>
    </location>
</feature>
<proteinExistence type="predicted"/>
<name>A0A3N4K5E3_9PEZI</name>
<dbReference type="InterPro" id="IPR000504">
    <property type="entry name" value="RRM_dom"/>
</dbReference>
<dbReference type="EMBL" id="ML120352">
    <property type="protein sequence ID" value="RPB05774.1"/>
    <property type="molecule type" value="Genomic_DNA"/>
</dbReference>
<evidence type="ECO:0000313" key="3">
    <source>
        <dbReference type="EMBL" id="RPB05774.1"/>
    </source>
</evidence>
<organism evidence="3 4">
    <name type="scientific">Choiromyces venosus 120613-1</name>
    <dbReference type="NCBI Taxonomy" id="1336337"/>
    <lineage>
        <taxon>Eukaryota</taxon>
        <taxon>Fungi</taxon>
        <taxon>Dikarya</taxon>
        <taxon>Ascomycota</taxon>
        <taxon>Pezizomycotina</taxon>
        <taxon>Pezizomycetes</taxon>
        <taxon>Pezizales</taxon>
        <taxon>Tuberaceae</taxon>
        <taxon>Choiromyces</taxon>
    </lineage>
</organism>
<feature type="region of interest" description="Disordered" evidence="1">
    <location>
        <begin position="97"/>
        <end position="131"/>
    </location>
</feature>
<accession>A0A3N4K5E3</accession>